<keyword evidence="3" id="KW-0472">Membrane</keyword>
<feature type="signal peptide" evidence="4">
    <location>
        <begin position="1"/>
        <end position="24"/>
    </location>
</feature>
<sequence>MEVQRLLILSLLLIVSCALEHTESGLIKCREGEFYVTKEDLCQKCSTCNVNEIIRKPCSSHKDTQCGPFKEFEFMQSSEDEQVHVKKNKTHQHHKKHHHDSSISSTTHASPTSNNRILDFTSVSSSEEQWRTLAMGLIGVLCVVSVFLAFFVFAVCYIKYKRPIVEKDIVYDPEYLSTPAPSETYIQVKPIFSSRDPLKNCHSGYDSGSDDGYPCTVQVASATRLIPPMYIPPVGDEYDADHSGSSTLKSDYVYFNCPQNGNQNP</sequence>
<dbReference type="EMBL" id="KB201305">
    <property type="protein sequence ID" value="ESO97435.1"/>
    <property type="molecule type" value="Genomic_DNA"/>
</dbReference>
<reference evidence="6 7" key="1">
    <citation type="journal article" date="2013" name="Nature">
        <title>Insights into bilaterian evolution from three spiralian genomes.</title>
        <authorList>
            <person name="Simakov O."/>
            <person name="Marletaz F."/>
            <person name="Cho S.J."/>
            <person name="Edsinger-Gonzales E."/>
            <person name="Havlak P."/>
            <person name="Hellsten U."/>
            <person name="Kuo D.H."/>
            <person name="Larsson T."/>
            <person name="Lv J."/>
            <person name="Arendt D."/>
            <person name="Savage R."/>
            <person name="Osoegawa K."/>
            <person name="de Jong P."/>
            <person name="Grimwood J."/>
            <person name="Chapman J.A."/>
            <person name="Shapiro H."/>
            <person name="Aerts A."/>
            <person name="Otillar R.P."/>
            <person name="Terry A.Y."/>
            <person name="Boore J.L."/>
            <person name="Grigoriev I.V."/>
            <person name="Lindberg D.R."/>
            <person name="Seaver E.C."/>
            <person name="Weisblat D.A."/>
            <person name="Putnam N.H."/>
            <person name="Rokhsar D.S."/>
        </authorList>
    </citation>
    <scope>NUCLEOTIDE SEQUENCE [LARGE SCALE GENOMIC DNA]</scope>
</reference>
<dbReference type="AlphaFoldDB" id="V4ARI4"/>
<dbReference type="KEGG" id="lgi:LOTGIDRAFT_159467"/>
<dbReference type="PROSITE" id="PS51257">
    <property type="entry name" value="PROKAR_LIPOPROTEIN"/>
    <property type="match status" value="1"/>
</dbReference>
<proteinExistence type="predicted"/>
<feature type="disulfide bond" evidence="1">
    <location>
        <begin position="48"/>
        <end position="66"/>
    </location>
</feature>
<feature type="disulfide bond" evidence="1">
    <location>
        <begin position="45"/>
        <end position="58"/>
    </location>
</feature>
<comment type="caution">
    <text evidence="1">Lacks conserved residue(s) required for the propagation of feature annotation.</text>
</comment>
<keyword evidence="3" id="KW-1133">Transmembrane helix</keyword>
<feature type="region of interest" description="Disordered" evidence="2">
    <location>
        <begin position="85"/>
        <end position="111"/>
    </location>
</feature>
<feature type="compositionally biased region" description="Low complexity" evidence="2">
    <location>
        <begin position="102"/>
        <end position="111"/>
    </location>
</feature>
<dbReference type="GeneID" id="20238055"/>
<dbReference type="Proteomes" id="UP000030746">
    <property type="component" value="Unassembled WGS sequence"/>
</dbReference>
<evidence type="ECO:0000256" key="1">
    <source>
        <dbReference type="PROSITE-ProRule" id="PRU00206"/>
    </source>
</evidence>
<gene>
    <name evidence="6" type="ORF">LOTGIDRAFT_159467</name>
</gene>
<evidence type="ECO:0000313" key="7">
    <source>
        <dbReference type="Proteomes" id="UP000030746"/>
    </source>
</evidence>
<dbReference type="InterPro" id="IPR001368">
    <property type="entry name" value="TNFR/NGFR_Cys_rich_reg"/>
</dbReference>
<dbReference type="Gene3D" id="2.10.50.10">
    <property type="entry name" value="Tumor Necrosis Factor Receptor, subunit A, domain 2"/>
    <property type="match status" value="1"/>
</dbReference>
<keyword evidence="7" id="KW-1185">Reference proteome</keyword>
<keyword evidence="4" id="KW-0732">Signal</keyword>
<protein>
    <recommendedName>
        <fullName evidence="5">TNFR-Cys domain-containing protein</fullName>
    </recommendedName>
</protein>
<evidence type="ECO:0000256" key="2">
    <source>
        <dbReference type="SAM" id="MobiDB-lite"/>
    </source>
</evidence>
<dbReference type="Pfam" id="PF00020">
    <property type="entry name" value="TNFR_c6"/>
    <property type="match status" value="1"/>
</dbReference>
<organism evidence="6 7">
    <name type="scientific">Lottia gigantea</name>
    <name type="common">Giant owl limpet</name>
    <dbReference type="NCBI Taxonomy" id="225164"/>
    <lineage>
        <taxon>Eukaryota</taxon>
        <taxon>Metazoa</taxon>
        <taxon>Spiralia</taxon>
        <taxon>Lophotrochozoa</taxon>
        <taxon>Mollusca</taxon>
        <taxon>Gastropoda</taxon>
        <taxon>Patellogastropoda</taxon>
        <taxon>Lottioidea</taxon>
        <taxon>Lottiidae</taxon>
        <taxon>Lottia</taxon>
    </lineage>
</organism>
<dbReference type="OMA" id="MECERAY"/>
<feature type="compositionally biased region" description="Basic residues" evidence="2">
    <location>
        <begin position="85"/>
        <end position="99"/>
    </location>
</feature>
<feature type="transmembrane region" description="Helical" evidence="3">
    <location>
        <begin position="133"/>
        <end position="158"/>
    </location>
</feature>
<dbReference type="SMART" id="SM00208">
    <property type="entry name" value="TNFR"/>
    <property type="match status" value="1"/>
</dbReference>
<feature type="chain" id="PRO_5004717088" description="TNFR-Cys domain-containing protein" evidence="4">
    <location>
        <begin position="25"/>
        <end position="265"/>
    </location>
</feature>
<dbReference type="RefSeq" id="XP_009052023.1">
    <property type="nucleotide sequence ID" value="XM_009053775.1"/>
</dbReference>
<keyword evidence="3" id="KW-0812">Transmembrane</keyword>
<dbReference type="PROSITE" id="PS50050">
    <property type="entry name" value="TNFR_NGFR_2"/>
    <property type="match status" value="1"/>
</dbReference>
<name>V4ARI4_LOTGI</name>
<evidence type="ECO:0000313" key="6">
    <source>
        <dbReference type="EMBL" id="ESO97435.1"/>
    </source>
</evidence>
<dbReference type="PROSITE" id="PS00652">
    <property type="entry name" value="TNFR_NGFR_1"/>
    <property type="match status" value="1"/>
</dbReference>
<evidence type="ECO:0000259" key="5">
    <source>
        <dbReference type="PROSITE" id="PS50050"/>
    </source>
</evidence>
<dbReference type="STRING" id="225164.V4ARI4"/>
<dbReference type="HOGENOM" id="CLU_1050837_0_0_1"/>
<evidence type="ECO:0000256" key="4">
    <source>
        <dbReference type="SAM" id="SignalP"/>
    </source>
</evidence>
<feature type="domain" description="TNFR-Cys" evidence="5">
    <location>
        <begin position="28"/>
        <end position="66"/>
    </location>
</feature>
<evidence type="ECO:0000256" key="3">
    <source>
        <dbReference type="SAM" id="Phobius"/>
    </source>
</evidence>
<dbReference type="CTD" id="20238055"/>
<keyword evidence="1" id="KW-1015">Disulfide bond</keyword>
<dbReference type="OrthoDB" id="6083498at2759"/>
<accession>V4ARI4</accession>
<feature type="repeat" description="TNFR-Cys" evidence="1">
    <location>
        <begin position="28"/>
        <end position="66"/>
    </location>
</feature>